<evidence type="ECO:0000313" key="8">
    <source>
        <dbReference type="Proteomes" id="UP000002630"/>
    </source>
</evidence>
<protein>
    <recommendedName>
        <fullName evidence="4">Mediator of RNA polymerase II transcription subunit 11</fullName>
    </recommendedName>
    <alternativeName>
        <fullName evidence="4">Mediator complex subunit 11</fullName>
    </alternativeName>
</protein>
<gene>
    <name evidence="4" type="primary">MED11</name>
    <name evidence="7" type="ORF">Esi_0462_0008</name>
</gene>
<comment type="subunit">
    <text evidence="4">Component of the Mediator complex.</text>
</comment>
<name>D7G232_ECTSI</name>
<keyword evidence="4" id="KW-0804">Transcription</keyword>
<evidence type="ECO:0000313" key="7">
    <source>
        <dbReference type="EMBL" id="CBJ33335.1"/>
    </source>
</evidence>
<dbReference type="GO" id="GO:0016592">
    <property type="term" value="C:mediator complex"/>
    <property type="evidence" value="ECO:0007669"/>
    <property type="project" value="InterPro"/>
</dbReference>
<dbReference type="EMBL" id="FN649748">
    <property type="protein sequence ID" value="CBJ33335.1"/>
    <property type="molecule type" value="Genomic_DNA"/>
</dbReference>
<reference evidence="7 8" key="1">
    <citation type="journal article" date="2010" name="Nature">
        <title>The Ectocarpus genome and the independent evolution of multicellularity in brown algae.</title>
        <authorList>
            <person name="Cock J.M."/>
            <person name="Sterck L."/>
            <person name="Rouze P."/>
            <person name="Scornet D."/>
            <person name="Allen A.E."/>
            <person name="Amoutzias G."/>
            <person name="Anthouard V."/>
            <person name="Artiguenave F."/>
            <person name="Aury J.M."/>
            <person name="Badger J.H."/>
            <person name="Beszteri B."/>
            <person name="Billiau K."/>
            <person name="Bonnet E."/>
            <person name="Bothwell J.H."/>
            <person name="Bowler C."/>
            <person name="Boyen C."/>
            <person name="Brownlee C."/>
            <person name="Carrano C.J."/>
            <person name="Charrier B."/>
            <person name="Cho G.Y."/>
            <person name="Coelho S.M."/>
            <person name="Collen J."/>
            <person name="Corre E."/>
            <person name="Da Silva C."/>
            <person name="Delage L."/>
            <person name="Delaroque N."/>
            <person name="Dittami S.M."/>
            <person name="Doulbeau S."/>
            <person name="Elias M."/>
            <person name="Farnham G."/>
            <person name="Gachon C.M."/>
            <person name="Gschloessl B."/>
            <person name="Heesch S."/>
            <person name="Jabbari K."/>
            <person name="Jubin C."/>
            <person name="Kawai H."/>
            <person name="Kimura K."/>
            <person name="Kloareg B."/>
            <person name="Kupper F.C."/>
            <person name="Lang D."/>
            <person name="Le Bail A."/>
            <person name="Leblanc C."/>
            <person name="Lerouge P."/>
            <person name="Lohr M."/>
            <person name="Lopez P.J."/>
            <person name="Martens C."/>
            <person name="Maumus F."/>
            <person name="Michel G."/>
            <person name="Miranda-Saavedra D."/>
            <person name="Morales J."/>
            <person name="Moreau H."/>
            <person name="Motomura T."/>
            <person name="Nagasato C."/>
            <person name="Napoli C.A."/>
            <person name="Nelson D.R."/>
            <person name="Nyvall-Collen P."/>
            <person name="Peters A.F."/>
            <person name="Pommier C."/>
            <person name="Potin P."/>
            <person name="Poulain J."/>
            <person name="Quesneville H."/>
            <person name="Read B."/>
            <person name="Rensing S.A."/>
            <person name="Ritter A."/>
            <person name="Rousvoal S."/>
            <person name="Samanta M."/>
            <person name="Samson G."/>
            <person name="Schroeder D.C."/>
            <person name="Segurens B."/>
            <person name="Strittmatter M."/>
            <person name="Tonon T."/>
            <person name="Tregear J.W."/>
            <person name="Valentin K."/>
            <person name="von Dassow P."/>
            <person name="Yamagishi T."/>
            <person name="Van de Peer Y."/>
            <person name="Wincker P."/>
        </authorList>
    </citation>
    <scope>NUCLEOTIDE SEQUENCE [LARGE SCALE GENOMIC DNA]</scope>
    <source>
        <strain evidence="8">Ec32 / CCAP1310/4</strain>
    </source>
</reference>
<comment type="function">
    <text evidence="4">Component of the Mediator complex, a coactivator involved in the regulated transcription of nearly all RNA polymerase II-dependent genes. Mediator functions as a bridge to convey information from gene-specific regulatory proteins to the basal RNA polymerase II transcription machinery. Mediator is recruited to promoters by direct interactions with regulatory proteins and serves as a scaffold for the assembly of a functional pre-initiation complex with RNA polymerase II and the general transcription factors.</text>
</comment>
<dbReference type="OrthoDB" id="10357344at2759"/>
<dbReference type="AlphaFoldDB" id="D7G232"/>
<keyword evidence="3 4" id="KW-0539">Nucleus</keyword>
<evidence type="ECO:0000256" key="5">
    <source>
        <dbReference type="SAM" id="Coils"/>
    </source>
</evidence>
<keyword evidence="5" id="KW-0175">Coiled coil</keyword>
<proteinExistence type="inferred from homology"/>
<dbReference type="EMBL" id="FN648666">
    <property type="protein sequence ID" value="CBJ33335.1"/>
    <property type="molecule type" value="Genomic_DNA"/>
</dbReference>
<evidence type="ECO:0000256" key="2">
    <source>
        <dbReference type="ARBA" id="ARBA00008186"/>
    </source>
</evidence>
<evidence type="ECO:0000256" key="1">
    <source>
        <dbReference type="ARBA" id="ARBA00004123"/>
    </source>
</evidence>
<evidence type="ECO:0000256" key="4">
    <source>
        <dbReference type="RuleBase" id="RU364147"/>
    </source>
</evidence>
<dbReference type="InParanoid" id="D7G232"/>
<evidence type="ECO:0000256" key="3">
    <source>
        <dbReference type="ARBA" id="ARBA00023242"/>
    </source>
</evidence>
<comment type="similarity">
    <text evidence="2 4">Belongs to the Mediator complex subunit 11 family.</text>
</comment>
<keyword evidence="4" id="KW-0805">Transcription regulation</keyword>
<accession>D7G232</accession>
<dbReference type="Pfam" id="PF10280">
    <property type="entry name" value="Med11"/>
    <property type="match status" value="1"/>
</dbReference>
<dbReference type="GO" id="GO:0006357">
    <property type="term" value="P:regulation of transcription by RNA polymerase II"/>
    <property type="evidence" value="ECO:0007669"/>
    <property type="project" value="InterPro"/>
</dbReference>
<dbReference type="Proteomes" id="UP000002630">
    <property type="component" value="Linkage Group LG23"/>
</dbReference>
<dbReference type="GO" id="GO:0003712">
    <property type="term" value="F:transcription coregulator activity"/>
    <property type="evidence" value="ECO:0007669"/>
    <property type="project" value="InterPro"/>
</dbReference>
<organism evidence="7 8">
    <name type="scientific">Ectocarpus siliculosus</name>
    <name type="common">Brown alga</name>
    <name type="synonym">Conferva siliculosa</name>
    <dbReference type="NCBI Taxonomy" id="2880"/>
    <lineage>
        <taxon>Eukaryota</taxon>
        <taxon>Sar</taxon>
        <taxon>Stramenopiles</taxon>
        <taxon>Ochrophyta</taxon>
        <taxon>PX clade</taxon>
        <taxon>Phaeophyceae</taxon>
        <taxon>Ectocarpales</taxon>
        <taxon>Ectocarpaceae</taxon>
        <taxon>Ectocarpus</taxon>
    </lineage>
</organism>
<dbReference type="InterPro" id="IPR019404">
    <property type="entry name" value="Mediator_Med11"/>
</dbReference>
<feature type="region of interest" description="Disordered" evidence="6">
    <location>
        <begin position="135"/>
        <end position="168"/>
    </location>
</feature>
<feature type="coiled-coil region" evidence="5">
    <location>
        <begin position="39"/>
        <end position="66"/>
    </location>
</feature>
<keyword evidence="8" id="KW-1185">Reference proteome</keyword>
<sequence length="168" mass="17657">MDATTESQKGASSIEDAGVAVKMEGQVGGDEDSCPIAKNAALLEELDAAEGKVAELLEVAADALDELAGVESLDSSKVEASTKKFLELVSSVHGTLSSKAELIRDYTPYPRSIYGPRKELELLHEKARFLRTTLAELSKEQPASSARKEPPESDSPPQDDGGGAAAAV</sequence>
<comment type="subcellular location">
    <subcellularLocation>
        <location evidence="1 4">Nucleus</location>
    </subcellularLocation>
</comment>
<evidence type="ECO:0000256" key="6">
    <source>
        <dbReference type="SAM" id="MobiDB-lite"/>
    </source>
</evidence>
<keyword evidence="4" id="KW-0010">Activator</keyword>